<name>A0A8S5MDX5_9CAUD</name>
<feature type="domain" description="SF4 helicase" evidence="1">
    <location>
        <begin position="139"/>
        <end position="420"/>
    </location>
</feature>
<keyword evidence="2" id="KW-0378">Hydrolase</keyword>
<dbReference type="GO" id="GO:0005524">
    <property type="term" value="F:ATP binding"/>
    <property type="evidence" value="ECO:0007669"/>
    <property type="project" value="InterPro"/>
</dbReference>
<dbReference type="Gene3D" id="3.40.50.300">
    <property type="entry name" value="P-loop containing nucleotide triphosphate hydrolases"/>
    <property type="match status" value="1"/>
</dbReference>
<reference evidence="2" key="1">
    <citation type="journal article" date="2021" name="Proc. Natl. Acad. Sci. U.S.A.">
        <title>A Catalog of Tens of Thousands of Viruses from Human Metagenomes Reveals Hidden Associations with Chronic Diseases.</title>
        <authorList>
            <person name="Tisza M.J."/>
            <person name="Buck C.B."/>
        </authorList>
    </citation>
    <scope>NUCLEOTIDE SEQUENCE</scope>
    <source>
        <strain evidence="2">CtYh54</strain>
    </source>
</reference>
<organism evidence="2">
    <name type="scientific">Siphoviridae sp. ctYh54</name>
    <dbReference type="NCBI Taxonomy" id="2826379"/>
    <lineage>
        <taxon>Viruses</taxon>
        <taxon>Duplodnaviria</taxon>
        <taxon>Heunggongvirae</taxon>
        <taxon>Uroviricota</taxon>
        <taxon>Caudoviricetes</taxon>
    </lineage>
</organism>
<proteinExistence type="predicted"/>
<sequence>MQYRLEDLGVLTLQNLPDVTIDQINTILQYIDYTRCAYLKPVFEFAAKFYEQQESMPDEDYMTIQFESVFYDTKIPYHAQLIDDFIRFIVTESVAVQSQQALQQGNYKRAIGIIQGADKKSGAPILSMRDMLNQWKKDRKEFSTGLKTGVPELDDLYKFLGYKTLNVFAAPPANFKTTLAISMVMDALLNQKLNVVYITLEDTSEIIMQDLLAAFAGIKKINVSAEEIKRYLLSEDRIDLMDELVDLWEKEIGGRIAVLSGRECDSFTPSVISKKLDEIYENWNKRLDVVVVDHFNIMNDPIPGMQLQGPQLAKYYVRYMTNLAISFGHKGFILVGLAQINRDGQVKLEKGKELNGSELADTSELHRSATTVTSLFADDTDRLNGLIRLKNVKNRLGPQGQNFMVPIYPERFKVGADKPALNSMTVEEFEKLSSGNNSPSPVDSLLQTIGVEEIKV</sequence>
<dbReference type="EMBL" id="BK014884">
    <property type="protein sequence ID" value="DAD80434.1"/>
    <property type="molecule type" value="Genomic_DNA"/>
</dbReference>
<evidence type="ECO:0000259" key="1">
    <source>
        <dbReference type="PROSITE" id="PS51199"/>
    </source>
</evidence>
<dbReference type="Pfam" id="PF03796">
    <property type="entry name" value="DnaB_C"/>
    <property type="match status" value="1"/>
</dbReference>
<dbReference type="PROSITE" id="PS51199">
    <property type="entry name" value="SF4_HELICASE"/>
    <property type="match status" value="1"/>
</dbReference>
<protein>
    <submittedName>
        <fullName evidence="2">Helicase REPLICATION</fullName>
    </submittedName>
</protein>
<keyword evidence="2" id="KW-0347">Helicase</keyword>
<evidence type="ECO:0000313" key="2">
    <source>
        <dbReference type="EMBL" id="DAD80434.1"/>
    </source>
</evidence>
<dbReference type="SUPFAM" id="SSF52540">
    <property type="entry name" value="P-loop containing nucleoside triphosphate hydrolases"/>
    <property type="match status" value="1"/>
</dbReference>
<dbReference type="GO" id="GO:0006260">
    <property type="term" value="P:DNA replication"/>
    <property type="evidence" value="ECO:0007669"/>
    <property type="project" value="InterPro"/>
</dbReference>
<accession>A0A8S5MDX5</accession>
<dbReference type="InterPro" id="IPR007694">
    <property type="entry name" value="DNA_helicase_DnaB-like_C"/>
</dbReference>
<dbReference type="GO" id="GO:0003678">
    <property type="term" value="F:DNA helicase activity"/>
    <property type="evidence" value="ECO:0007669"/>
    <property type="project" value="InterPro"/>
</dbReference>
<keyword evidence="2" id="KW-0067">ATP-binding</keyword>
<keyword evidence="2" id="KW-0547">Nucleotide-binding</keyword>
<dbReference type="InterPro" id="IPR027417">
    <property type="entry name" value="P-loop_NTPase"/>
</dbReference>